<dbReference type="EMBL" id="LGTL01000001">
    <property type="protein sequence ID" value="KPA86948.1"/>
    <property type="molecule type" value="Genomic_DNA"/>
</dbReference>
<feature type="compositionally biased region" description="Acidic residues" evidence="1">
    <location>
        <begin position="428"/>
        <end position="441"/>
    </location>
</feature>
<evidence type="ECO:0000313" key="3">
    <source>
        <dbReference type="EMBL" id="KPA86948.1"/>
    </source>
</evidence>
<accession>A0A0N0E0Y2</accession>
<protein>
    <recommendedName>
        <fullName evidence="2">U-box domain-containing protein</fullName>
    </recommendedName>
</protein>
<dbReference type="OrthoDB" id="272872at2759"/>
<evidence type="ECO:0000313" key="4">
    <source>
        <dbReference type="Proteomes" id="UP000037923"/>
    </source>
</evidence>
<dbReference type="SUPFAM" id="SSF57850">
    <property type="entry name" value="RING/U-box"/>
    <property type="match status" value="1"/>
</dbReference>
<dbReference type="Gene3D" id="3.30.40.10">
    <property type="entry name" value="Zinc/RING finger domain, C3HC4 (zinc finger)"/>
    <property type="match status" value="1"/>
</dbReference>
<dbReference type="InterPro" id="IPR013083">
    <property type="entry name" value="Znf_RING/FYVE/PHD"/>
</dbReference>
<dbReference type="Proteomes" id="UP000037923">
    <property type="component" value="Unassembled WGS sequence"/>
</dbReference>
<feature type="region of interest" description="Disordered" evidence="1">
    <location>
        <begin position="428"/>
        <end position="461"/>
    </location>
</feature>
<dbReference type="OMA" id="DYLQYYD"/>
<reference evidence="3 4" key="1">
    <citation type="submission" date="2015-07" db="EMBL/GenBank/DDBJ databases">
        <title>High-quality genome of monoxenous trypanosomatid Leptomonas pyrrhocoris.</title>
        <authorList>
            <person name="Flegontov P."/>
            <person name="Butenko A."/>
            <person name="Firsov S."/>
            <person name="Vlcek C."/>
            <person name="Logacheva M.D."/>
            <person name="Field M."/>
            <person name="Filatov D."/>
            <person name="Flegontova O."/>
            <person name="Gerasimov E."/>
            <person name="Jackson A.P."/>
            <person name="Kelly S."/>
            <person name="Opperdoes F."/>
            <person name="O'Reilly A."/>
            <person name="Votypka J."/>
            <person name="Yurchenko V."/>
            <person name="Lukes J."/>
        </authorList>
    </citation>
    <scope>NUCLEOTIDE SEQUENCE [LARGE SCALE GENOMIC DNA]</scope>
    <source>
        <strain evidence="3">H10</strain>
    </source>
</reference>
<evidence type="ECO:0000256" key="1">
    <source>
        <dbReference type="SAM" id="MobiDB-lite"/>
    </source>
</evidence>
<dbReference type="Pfam" id="PF04564">
    <property type="entry name" value="U-box"/>
    <property type="match status" value="1"/>
</dbReference>
<dbReference type="RefSeq" id="XP_015665388.1">
    <property type="nucleotide sequence ID" value="XM_015797380.1"/>
</dbReference>
<sequence>MLAAGKAKMKAKDLVEFVGLNVESATQILVMLYADVCGAVPGVAPVVSGSLQTYLSLCVVQVLHQLTFWTTYDDLLSQFGIGSNTQKAVSKNTDGTPLGVSAGPYRHHVGQIISYLIKYDFCRFAVTHMSRLTRSLSEPVLDSEPQLREHLTLFKSLLTQTDQFVSALRRIISKYGFLENVCDPLMQALSGQQLLTAEHVALLIQCVDVAATVAFRSSESHRYWNGKKTALLNVVENATVRSAEFDAASGEEMFTELVAQLVRLVVNSQCSAPAAAVHQLWKIHLDEIGKQRVAHRLSNPRSRNRPIDVFTPVYDALRSVFRVDSDAPAVVAEQRLYAKSASREQRRQGCQPTPHTSGWGRNRNRSRGRRRDDDEGRRRRSRSRGGGRPCRWRQSRRQRRKRRFQIFAQHQSQSTELDAASLELLEADDTSGDSSSDDSEEERTKATTASPDLSRWRRGPPPRSVPTRYVCSLCHALIQSTPVLSSAGYIFDEDVILDYLKYYHVCPISGAPLLPSDLVVDTLLKEELNKVRGNFI</sequence>
<dbReference type="GeneID" id="26901270"/>
<dbReference type="EMBL" id="LGTL01000001">
    <property type="protein sequence ID" value="KPA86949.1"/>
    <property type="molecule type" value="Genomic_DNA"/>
</dbReference>
<evidence type="ECO:0000259" key="2">
    <source>
        <dbReference type="Pfam" id="PF04564"/>
    </source>
</evidence>
<gene>
    <name evidence="3" type="ORF">ABB37_00973</name>
</gene>
<dbReference type="GO" id="GO:0016567">
    <property type="term" value="P:protein ubiquitination"/>
    <property type="evidence" value="ECO:0007669"/>
    <property type="project" value="InterPro"/>
</dbReference>
<comment type="caution">
    <text evidence="3">The sequence shown here is derived from an EMBL/GenBank/DDBJ whole genome shotgun (WGS) entry which is preliminary data.</text>
</comment>
<dbReference type="AlphaFoldDB" id="A0A0N0E0Y2"/>
<dbReference type="RefSeq" id="XP_015665386.1">
    <property type="nucleotide sequence ID" value="XM_015797378.1"/>
</dbReference>
<feature type="region of interest" description="Disordered" evidence="1">
    <location>
        <begin position="341"/>
        <end position="399"/>
    </location>
</feature>
<keyword evidence="4" id="KW-1185">Reference proteome</keyword>
<dbReference type="InterPro" id="IPR003613">
    <property type="entry name" value="Ubox_domain"/>
</dbReference>
<dbReference type="EMBL" id="LGTL01000001">
    <property type="protein sequence ID" value="KPA86947.1"/>
    <property type="molecule type" value="Genomic_DNA"/>
</dbReference>
<dbReference type="GO" id="GO:0004842">
    <property type="term" value="F:ubiquitin-protein transferase activity"/>
    <property type="evidence" value="ECO:0007669"/>
    <property type="project" value="InterPro"/>
</dbReference>
<dbReference type="VEuPathDB" id="TriTrypDB:LpyrH10_01_9730"/>
<feature type="compositionally biased region" description="Basic residues" evidence="1">
    <location>
        <begin position="378"/>
        <end position="399"/>
    </location>
</feature>
<proteinExistence type="predicted"/>
<name>A0A0N0E0Y2_LEPPY</name>
<feature type="domain" description="U-box" evidence="2">
    <location>
        <begin position="465"/>
        <end position="529"/>
    </location>
</feature>
<dbReference type="RefSeq" id="XP_015665387.1">
    <property type="nucleotide sequence ID" value="XM_015797379.1"/>
</dbReference>
<organism evidence="3 4">
    <name type="scientific">Leptomonas pyrrhocoris</name>
    <name type="common">Firebug parasite</name>
    <dbReference type="NCBI Taxonomy" id="157538"/>
    <lineage>
        <taxon>Eukaryota</taxon>
        <taxon>Discoba</taxon>
        <taxon>Euglenozoa</taxon>
        <taxon>Kinetoplastea</taxon>
        <taxon>Metakinetoplastina</taxon>
        <taxon>Trypanosomatida</taxon>
        <taxon>Trypanosomatidae</taxon>
        <taxon>Leishmaniinae</taxon>
        <taxon>Leptomonas</taxon>
    </lineage>
</organism>